<evidence type="ECO:0000256" key="1">
    <source>
        <dbReference type="SAM" id="Phobius"/>
    </source>
</evidence>
<comment type="caution">
    <text evidence="2">The sequence shown here is derived from an EMBL/GenBank/DDBJ whole genome shotgun (WGS) entry which is preliminary data.</text>
</comment>
<gene>
    <name evidence="2" type="ORF">HOLleu_14291</name>
</gene>
<evidence type="ECO:0000313" key="2">
    <source>
        <dbReference type="EMBL" id="KAJ8040093.1"/>
    </source>
</evidence>
<organism evidence="2 3">
    <name type="scientific">Holothuria leucospilota</name>
    <name type="common">Black long sea cucumber</name>
    <name type="synonym">Mertensiothuria leucospilota</name>
    <dbReference type="NCBI Taxonomy" id="206669"/>
    <lineage>
        <taxon>Eukaryota</taxon>
        <taxon>Metazoa</taxon>
        <taxon>Echinodermata</taxon>
        <taxon>Eleutherozoa</taxon>
        <taxon>Echinozoa</taxon>
        <taxon>Holothuroidea</taxon>
        <taxon>Aspidochirotacea</taxon>
        <taxon>Aspidochirotida</taxon>
        <taxon>Holothuriidae</taxon>
        <taxon>Holothuria</taxon>
    </lineage>
</organism>
<evidence type="ECO:0000313" key="3">
    <source>
        <dbReference type="Proteomes" id="UP001152320"/>
    </source>
</evidence>
<sequence>MVPYRLRIGEDGPSLNDYPLEFTTDEEEDPNNIDVTKGNTSPADPFIYIVAVLSFYVIVIVLLMIKSIHEENTEEKFPYSNGGVGPIVSEYVLCETNAGENEKNFTEATPRHTVKVYGFPPSEGGDWSEV</sequence>
<keyword evidence="1" id="KW-1133">Transmembrane helix</keyword>
<accession>A0A9Q1HC80</accession>
<reference evidence="2" key="1">
    <citation type="submission" date="2021-10" db="EMBL/GenBank/DDBJ databases">
        <title>Tropical sea cucumber genome reveals ecological adaptation and Cuvierian tubules defense mechanism.</title>
        <authorList>
            <person name="Chen T."/>
        </authorList>
    </citation>
    <scope>NUCLEOTIDE SEQUENCE</scope>
    <source>
        <strain evidence="2">Nanhai2018</strain>
        <tissue evidence="2">Muscle</tissue>
    </source>
</reference>
<keyword evidence="1" id="KW-0472">Membrane</keyword>
<dbReference type="AlphaFoldDB" id="A0A9Q1HC80"/>
<proteinExistence type="predicted"/>
<feature type="transmembrane region" description="Helical" evidence="1">
    <location>
        <begin position="46"/>
        <end position="65"/>
    </location>
</feature>
<dbReference type="Proteomes" id="UP001152320">
    <property type="component" value="Chromosome 6"/>
</dbReference>
<keyword evidence="3" id="KW-1185">Reference proteome</keyword>
<keyword evidence="1" id="KW-0812">Transmembrane</keyword>
<name>A0A9Q1HC80_HOLLE</name>
<dbReference type="EMBL" id="JAIZAY010000006">
    <property type="protein sequence ID" value="KAJ8040093.1"/>
    <property type="molecule type" value="Genomic_DNA"/>
</dbReference>
<protein>
    <submittedName>
        <fullName evidence="2">Uncharacterized protein</fullName>
    </submittedName>
</protein>